<dbReference type="Pfam" id="PF01571">
    <property type="entry name" value="GCV_T"/>
    <property type="match status" value="1"/>
</dbReference>
<dbReference type="InterPro" id="IPR027266">
    <property type="entry name" value="TrmE/GcvT-like"/>
</dbReference>
<name>A0AA46TL73_9ACTN</name>
<dbReference type="PANTHER" id="PTHR43757:SF2">
    <property type="entry name" value="AMINOMETHYLTRANSFERASE, MITOCHONDRIAL"/>
    <property type="match status" value="1"/>
</dbReference>
<proteinExistence type="inferred from homology"/>
<comment type="similarity">
    <text evidence="1">Belongs to the GcvT family.</text>
</comment>
<dbReference type="Proteomes" id="UP001164390">
    <property type="component" value="Chromosome"/>
</dbReference>
<dbReference type="Pfam" id="PF08669">
    <property type="entry name" value="GCV_T_C"/>
    <property type="match status" value="1"/>
</dbReference>
<dbReference type="InterPro" id="IPR013977">
    <property type="entry name" value="GcvT_C"/>
</dbReference>
<dbReference type="EMBL" id="CP094970">
    <property type="protein sequence ID" value="UYM07326.1"/>
    <property type="molecule type" value="Genomic_DNA"/>
</dbReference>
<dbReference type="Gene3D" id="3.30.1360.120">
    <property type="entry name" value="Probable tRNA modification gtpase trme, domain 1"/>
    <property type="match status" value="1"/>
</dbReference>
<protein>
    <submittedName>
        <fullName evidence="7">FAD-dependent oxidoreductase</fullName>
    </submittedName>
</protein>
<dbReference type="AlphaFoldDB" id="A0AA46TL73"/>
<gene>
    <name evidence="7" type="ORF">L0C25_09705</name>
</gene>
<dbReference type="InterPro" id="IPR029043">
    <property type="entry name" value="GcvT/YgfZ_C"/>
</dbReference>
<dbReference type="KEGG" id="sgrg:L0C25_09705"/>
<feature type="domain" description="FAD dependent oxidoreductase" evidence="3">
    <location>
        <begin position="31"/>
        <end position="388"/>
    </location>
</feature>
<dbReference type="SUPFAM" id="SSF51905">
    <property type="entry name" value="FAD/NAD(P)-binding domain"/>
    <property type="match status" value="1"/>
</dbReference>
<dbReference type="Pfam" id="PF16350">
    <property type="entry name" value="FAO_M"/>
    <property type="match status" value="1"/>
</dbReference>
<accession>A0AA46TL73</accession>
<dbReference type="PANTHER" id="PTHR43757">
    <property type="entry name" value="AMINOMETHYLTRANSFERASE"/>
    <property type="match status" value="1"/>
</dbReference>
<evidence type="ECO:0000259" key="4">
    <source>
        <dbReference type="Pfam" id="PF01571"/>
    </source>
</evidence>
<evidence type="ECO:0000313" key="8">
    <source>
        <dbReference type="Proteomes" id="UP001164390"/>
    </source>
</evidence>
<feature type="region of interest" description="Disordered" evidence="2">
    <location>
        <begin position="1"/>
        <end position="25"/>
    </location>
</feature>
<feature type="domain" description="Aminomethyltransferase C-terminal" evidence="5">
    <location>
        <begin position="745"/>
        <end position="831"/>
    </location>
</feature>
<feature type="domain" description="FAD dependent oxidoreductase central" evidence="6">
    <location>
        <begin position="392"/>
        <end position="446"/>
    </location>
</feature>
<dbReference type="InterPro" id="IPR006222">
    <property type="entry name" value="GCVT_N"/>
</dbReference>
<dbReference type="SUPFAM" id="SSF103025">
    <property type="entry name" value="Folate-binding domain"/>
    <property type="match status" value="1"/>
</dbReference>
<evidence type="ECO:0000256" key="1">
    <source>
        <dbReference type="ARBA" id="ARBA00008609"/>
    </source>
</evidence>
<dbReference type="Gene3D" id="3.50.50.60">
    <property type="entry name" value="FAD/NAD(P)-binding domain"/>
    <property type="match status" value="1"/>
</dbReference>
<evidence type="ECO:0000259" key="3">
    <source>
        <dbReference type="Pfam" id="PF01266"/>
    </source>
</evidence>
<dbReference type="InterPro" id="IPR028896">
    <property type="entry name" value="GcvT/YgfZ/DmdA"/>
</dbReference>
<sequence length="838" mass="90900">MSDRNEAGRDAEAREPATGRETRPELPARARVVIIGGGVIGTSVAYHLTKLGWTDVVLLEQGELSCGTTWHAAGLVGQLRASESGTRLVQYSTQLYAELEDEVGLSAGYQRCGGVTVARTPDRMMQLRRTAATAEAYGLECELLTPAQTQDRYPAMQVDDLVGGIWLPGDGKANPTDLTMALAKGARMRGATIVERVRVTGIGVEDAAVTSVRTDRGDLEAEIVVNCAGQWAKQLADAVGVTVPLHSAEHFYVVTDQLDGVHPDLPILRDPDGYTYFKEEVGGLVVGGFEPNAKPWRSPDDLPYPFEFQLLDEDWEHFSILMHSAVERIPALADAGIRKFYNGPESFTPDNQFILGEAPTLRNYFVGAGFNSVGIASAGGAGRALAEWIVAGQPTMDLLAVDIRRFARFNGNNRWLRSRVAEILGLHYAIPWPNRELETARPFRRSPLHDRLAEQNACFGSRMGWERPNYFAPPGEDSAIEYAWGKQNWLPWSAAEQRATRTAVAVFDQTSFSKYLVTGRDAVAALQWICTNDVDVPVGRAVYTGLLNERGTYESDLTVTRTGPHTYLLVSSSATTERDQDWIRKNVPAGADVHIVDVTSAYAVFGVMGPRSRDVLSRLSDADLGDGAFGFGDSRELTIGSATVRATRITYVGELGWELYVPAEFAVGVYEDLMSAGSDLGVANAGYYAIESMRLEKGYRAFGRELTPDYGPVEAGLTFACKLKTDIDFLGREAVEKAKAAGPRRRLVSFVVSDAEPMLWGGELLLRDGGAAGIVTSAAWAAATGACVGLAYVSAPDGVVANRDWVGGGTYSVDVGGTTYPVEVSLRPPYDPANERIR</sequence>
<evidence type="ECO:0000313" key="7">
    <source>
        <dbReference type="EMBL" id="UYM07326.1"/>
    </source>
</evidence>
<evidence type="ECO:0000259" key="6">
    <source>
        <dbReference type="Pfam" id="PF16350"/>
    </source>
</evidence>
<feature type="domain" description="GCVT N-terminal" evidence="4">
    <location>
        <begin position="448"/>
        <end position="724"/>
    </location>
</feature>
<keyword evidence="8" id="KW-1185">Reference proteome</keyword>
<organism evidence="7 8">
    <name type="scientific">Solicola gregarius</name>
    <dbReference type="NCBI Taxonomy" id="2908642"/>
    <lineage>
        <taxon>Bacteria</taxon>
        <taxon>Bacillati</taxon>
        <taxon>Actinomycetota</taxon>
        <taxon>Actinomycetes</taxon>
        <taxon>Propionibacteriales</taxon>
        <taxon>Nocardioidaceae</taxon>
        <taxon>Solicola</taxon>
    </lineage>
</organism>
<evidence type="ECO:0000259" key="5">
    <source>
        <dbReference type="Pfam" id="PF08669"/>
    </source>
</evidence>
<dbReference type="InterPro" id="IPR036188">
    <property type="entry name" value="FAD/NAD-bd_sf"/>
</dbReference>
<dbReference type="RefSeq" id="WP_271636295.1">
    <property type="nucleotide sequence ID" value="NZ_CP094970.1"/>
</dbReference>
<dbReference type="Gene3D" id="2.40.30.110">
    <property type="entry name" value="Aminomethyltransferase beta-barrel domains"/>
    <property type="match status" value="1"/>
</dbReference>
<evidence type="ECO:0000256" key="2">
    <source>
        <dbReference type="SAM" id="MobiDB-lite"/>
    </source>
</evidence>
<dbReference type="SUPFAM" id="SSF101790">
    <property type="entry name" value="Aminomethyltransferase beta-barrel domain"/>
    <property type="match status" value="1"/>
</dbReference>
<dbReference type="Gene3D" id="3.30.9.10">
    <property type="entry name" value="D-Amino Acid Oxidase, subunit A, domain 2"/>
    <property type="match status" value="1"/>
</dbReference>
<dbReference type="InterPro" id="IPR032503">
    <property type="entry name" value="FAO_M"/>
</dbReference>
<reference evidence="7" key="1">
    <citation type="submission" date="2022-01" db="EMBL/GenBank/DDBJ databases">
        <title>Nocardioidaceae gen. sp. A5X3R13.</title>
        <authorList>
            <person name="Lopez Marin M.A."/>
            <person name="Uhlik O."/>
        </authorList>
    </citation>
    <scope>NUCLEOTIDE SEQUENCE</scope>
    <source>
        <strain evidence="7">A5X3R13</strain>
    </source>
</reference>
<dbReference type="Pfam" id="PF01266">
    <property type="entry name" value="DAO"/>
    <property type="match status" value="1"/>
</dbReference>
<dbReference type="SUPFAM" id="SSF54373">
    <property type="entry name" value="FAD-linked reductases, C-terminal domain"/>
    <property type="match status" value="1"/>
</dbReference>
<dbReference type="InterPro" id="IPR006076">
    <property type="entry name" value="FAD-dep_OxRdtase"/>
</dbReference>
<dbReference type="Gene3D" id="3.30.70.1400">
    <property type="entry name" value="Aminomethyltransferase beta-barrel domains"/>
    <property type="match status" value="1"/>
</dbReference>